<evidence type="ECO:0000256" key="2">
    <source>
        <dbReference type="ARBA" id="ARBA00023445"/>
    </source>
</evidence>
<gene>
    <name evidence="4" type="ORF">METZ01_LOCUS330142</name>
</gene>
<feature type="non-terminal residue" evidence="4">
    <location>
        <position position="225"/>
    </location>
</feature>
<sequence>MTDPVSPADGPVAVTGSAGYIGSHIVKVLVDKGYAVRACVRDVTNIPNTAHLLAMSLSGPGSVSLHTCDMTQPGAYDTVFKGCSAVFHAAAEMGNLEGSTPQKVYDGGLVATRMLMDSVKQASSVRRLVYTSSFAAVGHPCEEGHHYTEDSWADMNQEMRREGAEWNMETVRRNREVAYAMTKVESERFVYEEADNLSIAAFGVCPCHVIGPLLSKTHFRPWAWQ</sequence>
<dbReference type="PANTHER" id="PTHR10366">
    <property type="entry name" value="NAD DEPENDENT EPIMERASE/DEHYDRATASE"/>
    <property type="match status" value="1"/>
</dbReference>
<reference evidence="4" key="1">
    <citation type="submission" date="2018-05" db="EMBL/GenBank/DDBJ databases">
        <authorList>
            <person name="Lanie J.A."/>
            <person name="Ng W.-L."/>
            <person name="Kazmierczak K.M."/>
            <person name="Andrzejewski T.M."/>
            <person name="Davidsen T.M."/>
            <person name="Wayne K.J."/>
            <person name="Tettelin H."/>
            <person name="Glass J.I."/>
            <person name="Rusch D."/>
            <person name="Podicherti R."/>
            <person name="Tsui H.-C.T."/>
            <person name="Winkler M.E."/>
        </authorList>
    </citation>
    <scope>NUCLEOTIDE SEQUENCE</scope>
</reference>
<dbReference type="SUPFAM" id="SSF51735">
    <property type="entry name" value="NAD(P)-binding Rossmann-fold domains"/>
    <property type="match status" value="1"/>
</dbReference>
<accession>A0A382PXD8</accession>
<evidence type="ECO:0000259" key="3">
    <source>
        <dbReference type="Pfam" id="PF01370"/>
    </source>
</evidence>
<proteinExistence type="inferred from homology"/>
<evidence type="ECO:0000256" key="1">
    <source>
        <dbReference type="ARBA" id="ARBA00023002"/>
    </source>
</evidence>
<name>A0A382PXD8_9ZZZZ</name>
<organism evidence="4">
    <name type="scientific">marine metagenome</name>
    <dbReference type="NCBI Taxonomy" id="408172"/>
    <lineage>
        <taxon>unclassified sequences</taxon>
        <taxon>metagenomes</taxon>
        <taxon>ecological metagenomes</taxon>
    </lineage>
</organism>
<dbReference type="EMBL" id="UINC01110044">
    <property type="protein sequence ID" value="SVC77288.1"/>
    <property type="molecule type" value="Genomic_DNA"/>
</dbReference>
<keyword evidence="1" id="KW-0560">Oxidoreductase</keyword>
<dbReference type="InterPro" id="IPR050425">
    <property type="entry name" value="NAD(P)_dehydrat-like"/>
</dbReference>
<dbReference type="GO" id="GO:0016616">
    <property type="term" value="F:oxidoreductase activity, acting on the CH-OH group of donors, NAD or NADP as acceptor"/>
    <property type="evidence" value="ECO:0007669"/>
    <property type="project" value="TreeGrafter"/>
</dbReference>
<dbReference type="PANTHER" id="PTHR10366:SF564">
    <property type="entry name" value="STEROL-4-ALPHA-CARBOXYLATE 3-DEHYDROGENASE, DECARBOXYLATING"/>
    <property type="match status" value="1"/>
</dbReference>
<dbReference type="Pfam" id="PF01370">
    <property type="entry name" value="Epimerase"/>
    <property type="match status" value="1"/>
</dbReference>
<protein>
    <recommendedName>
        <fullName evidence="3">NAD-dependent epimerase/dehydratase domain-containing protein</fullName>
    </recommendedName>
</protein>
<dbReference type="InterPro" id="IPR001509">
    <property type="entry name" value="Epimerase_deHydtase"/>
</dbReference>
<evidence type="ECO:0000313" key="4">
    <source>
        <dbReference type="EMBL" id="SVC77288.1"/>
    </source>
</evidence>
<comment type="similarity">
    <text evidence="2">Belongs to the NAD(P)-dependent epimerase/dehydratase family. Dihydroflavonol-4-reductase subfamily.</text>
</comment>
<dbReference type="InterPro" id="IPR036291">
    <property type="entry name" value="NAD(P)-bd_dom_sf"/>
</dbReference>
<feature type="domain" description="NAD-dependent epimerase/dehydratase" evidence="3">
    <location>
        <begin position="12"/>
        <end position="213"/>
    </location>
</feature>
<dbReference type="AlphaFoldDB" id="A0A382PXD8"/>
<dbReference type="Gene3D" id="3.40.50.720">
    <property type="entry name" value="NAD(P)-binding Rossmann-like Domain"/>
    <property type="match status" value="1"/>
</dbReference>